<accession>A0AAE0F816</accession>
<sequence>MEKWNAATAQWPDTTGNYVGVVTSGSVAYTSDPIISSIGGSTATQFSFGSVIPAEGTICSLTRYTGNSKGRILDHQSMNWLHAHWGGRAGVVHYNRWQTSYNSNFGTFAWTPMCGQSGSSPLINLDGQYIGNNQYGSWNAGVLLINRRERSDFEVSEVIIWSRLLSQSEMDSAMDYLRNRSGYRVTNAPTTTIPTRSPSRTPTTSPITNSPTASPTTELTIYWVGMKEETCLVLVLAAPLDTLALVAYSPGLTNLTWSFEGTQVCDAAAGTCTLRLCGFSQAAYKVTGTITFTDETPDSHVSGTVNGVWFVRVEGKGMLAFTAPCPPPLPSPPPPTFNVSKTSTAVNWAGSANTTCIRASFLIAIDSLWLTTTSGPSALRWQFTAVAAESSVTLCGFEVGTYTMEGELVAQSYNSGLANKIDEHTVVCLYAPPPLSTTAHRTIPILMSKVTIAGLSYSLLDDPSFRASLQTDFATQLVDASGGVLDQRDVEITSLAAGSVVVTSMVYYPVGADAAARTLATALIADPASVFSTFVSSAGYPPLLPPLLHSDLASGLAHQSSAAAAAGKDLR</sequence>
<reference evidence="2 3" key="1">
    <citation type="journal article" date="2015" name="Genome Biol. Evol.">
        <title>Comparative Genomics of a Bacterivorous Green Alga Reveals Evolutionary Causalities and Consequences of Phago-Mixotrophic Mode of Nutrition.</title>
        <authorList>
            <person name="Burns J.A."/>
            <person name="Paasch A."/>
            <person name="Narechania A."/>
            <person name="Kim E."/>
        </authorList>
    </citation>
    <scope>NUCLEOTIDE SEQUENCE [LARGE SCALE GENOMIC DNA]</scope>
    <source>
        <strain evidence="2 3">PLY_AMNH</strain>
    </source>
</reference>
<protein>
    <submittedName>
        <fullName evidence="2">Uncharacterized protein</fullName>
    </submittedName>
</protein>
<gene>
    <name evidence="2" type="ORF">CYMTET_36036</name>
</gene>
<feature type="region of interest" description="Disordered" evidence="1">
    <location>
        <begin position="187"/>
        <end position="213"/>
    </location>
</feature>
<dbReference type="Proteomes" id="UP001190700">
    <property type="component" value="Unassembled WGS sequence"/>
</dbReference>
<feature type="compositionally biased region" description="Low complexity" evidence="1">
    <location>
        <begin position="188"/>
        <end position="213"/>
    </location>
</feature>
<name>A0AAE0F816_9CHLO</name>
<proteinExistence type="predicted"/>
<evidence type="ECO:0000313" key="3">
    <source>
        <dbReference type="Proteomes" id="UP001190700"/>
    </source>
</evidence>
<dbReference type="EMBL" id="LGRX02023217">
    <property type="protein sequence ID" value="KAK3254760.1"/>
    <property type="molecule type" value="Genomic_DNA"/>
</dbReference>
<evidence type="ECO:0000256" key="1">
    <source>
        <dbReference type="SAM" id="MobiDB-lite"/>
    </source>
</evidence>
<evidence type="ECO:0000313" key="2">
    <source>
        <dbReference type="EMBL" id="KAK3254760.1"/>
    </source>
</evidence>
<keyword evidence="3" id="KW-1185">Reference proteome</keyword>
<comment type="caution">
    <text evidence="2">The sequence shown here is derived from an EMBL/GenBank/DDBJ whole genome shotgun (WGS) entry which is preliminary data.</text>
</comment>
<dbReference type="AlphaFoldDB" id="A0AAE0F816"/>
<organism evidence="2 3">
    <name type="scientific">Cymbomonas tetramitiformis</name>
    <dbReference type="NCBI Taxonomy" id="36881"/>
    <lineage>
        <taxon>Eukaryota</taxon>
        <taxon>Viridiplantae</taxon>
        <taxon>Chlorophyta</taxon>
        <taxon>Pyramimonadophyceae</taxon>
        <taxon>Pyramimonadales</taxon>
        <taxon>Pyramimonadaceae</taxon>
        <taxon>Cymbomonas</taxon>
    </lineage>
</organism>